<evidence type="ECO:0000313" key="13">
    <source>
        <dbReference type="Proteomes" id="UP000630528"/>
    </source>
</evidence>
<dbReference type="InterPro" id="IPR001264">
    <property type="entry name" value="Glyco_trans_51"/>
</dbReference>
<evidence type="ECO:0000256" key="1">
    <source>
        <dbReference type="ARBA" id="ARBA00022475"/>
    </source>
</evidence>
<evidence type="ECO:0000256" key="6">
    <source>
        <dbReference type="ARBA" id="ARBA00022960"/>
    </source>
</evidence>
<dbReference type="SUPFAM" id="SSF53955">
    <property type="entry name" value="Lysozyme-like"/>
    <property type="match status" value="1"/>
</dbReference>
<dbReference type="GO" id="GO:0016020">
    <property type="term" value="C:membrane"/>
    <property type="evidence" value="ECO:0007669"/>
    <property type="project" value="InterPro"/>
</dbReference>
<evidence type="ECO:0000256" key="3">
    <source>
        <dbReference type="ARBA" id="ARBA00022676"/>
    </source>
</evidence>
<evidence type="ECO:0000256" key="8">
    <source>
        <dbReference type="ARBA" id="ARBA00022989"/>
    </source>
</evidence>
<dbReference type="InterPro" id="IPR011812">
    <property type="entry name" value="Pep_trsgly"/>
</dbReference>
<dbReference type="PANTHER" id="PTHR30400">
    <property type="entry name" value="MONOFUNCTIONAL BIOSYNTHETIC PEPTIDOGLYCAN TRANSGLYCOSYLASE"/>
    <property type="match status" value="1"/>
</dbReference>
<evidence type="ECO:0000256" key="9">
    <source>
        <dbReference type="ARBA" id="ARBA00023136"/>
    </source>
</evidence>
<sequence length="416" mass="45241">MKTLSIVFLALLVSALALLGASLLAVRVALAPMPGEWAVPLALGPLTIQAGVPSVLRLATSSWGGPLLDGLRIPTRHGELQLSWAREGVLQVHCAPCTLQPPGLGDEPLRVPEVRLTVRRQGEDLWGGFAAGRVRGDWKGHMAAGHIHLRVAIPPTPLADAYALFADDIPEVKNASIAGRFSLLADISLPEGTLALKPRLEDFAVSGLGTEALAGARSSCTRRASKVTAESWLARAVVAAEDQRFWEHPGYDLAEVTASLERNQHEQRIARGGSTLSQQVAKMLVTGGERSAVRKLRELLYAVEMEQVLGKPRILRLYLDNAPWGEGLCGAEAAAQHYFGVRAHELTITQASWLAAMLHNPDVEAQRWAATGRINTARTQWVVLALRGVPRPRKLELAQAVEDMDWKPWWVQPAER</sequence>
<dbReference type="GO" id="GO:0008360">
    <property type="term" value="P:regulation of cell shape"/>
    <property type="evidence" value="ECO:0007669"/>
    <property type="project" value="UniProtKB-KW"/>
</dbReference>
<comment type="caution">
    <text evidence="12">The sequence shown here is derived from an EMBL/GenBank/DDBJ whole genome shotgun (WGS) entry which is preliminary data.</text>
</comment>
<evidence type="ECO:0000313" key="12">
    <source>
        <dbReference type="EMBL" id="MBK6009219.1"/>
    </source>
</evidence>
<dbReference type="RefSeq" id="WP_201177640.1">
    <property type="nucleotide sequence ID" value="NZ_JAEPWM010000016.1"/>
</dbReference>
<dbReference type="InterPro" id="IPR036950">
    <property type="entry name" value="PBP_transglycosylase"/>
</dbReference>
<keyword evidence="9" id="KW-0472">Membrane</keyword>
<evidence type="ECO:0000256" key="5">
    <source>
        <dbReference type="ARBA" id="ARBA00022692"/>
    </source>
</evidence>
<dbReference type="GO" id="GO:0016763">
    <property type="term" value="F:pentosyltransferase activity"/>
    <property type="evidence" value="ECO:0007669"/>
    <property type="project" value="InterPro"/>
</dbReference>
<dbReference type="Gene3D" id="1.10.3810.10">
    <property type="entry name" value="Biosynthetic peptidoglycan transglycosylase-like"/>
    <property type="match status" value="1"/>
</dbReference>
<protein>
    <submittedName>
        <fullName evidence="12">Transglycosylase domain-containing protein</fullName>
    </submittedName>
</protein>
<keyword evidence="2" id="KW-0997">Cell inner membrane</keyword>
<name>A0A934TXF1_9BURK</name>
<proteinExistence type="predicted"/>
<gene>
    <name evidence="12" type="ORF">JJB11_24235</name>
</gene>
<keyword evidence="6" id="KW-0133">Cell shape</keyword>
<dbReference type="EMBL" id="JAEPWM010000016">
    <property type="protein sequence ID" value="MBK6009219.1"/>
    <property type="molecule type" value="Genomic_DNA"/>
</dbReference>
<keyword evidence="13" id="KW-1185">Reference proteome</keyword>
<evidence type="ECO:0000256" key="2">
    <source>
        <dbReference type="ARBA" id="ARBA00022519"/>
    </source>
</evidence>
<keyword evidence="3" id="KW-0328">Glycosyltransferase</keyword>
<keyword evidence="10" id="KW-0961">Cell wall biogenesis/degradation</keyword>
<dbReference type="InterPro" id="IPR023346">
    <property type="entry name" value="Lysozyme-like_dom_sf"/>
</dbReference>
<keyword evidence="8" id="KW-1133">Transmembrane helix</keyword>
<evidence type="ECO:0000256" key="7">
    <source>
        <dbReference type="ARBA" id="ARBA00022984"/>
    </source>
</evidence>
<keyword evidence="5" id="KW-0812">Transmembrane</keyword>
<evidence type="ECO:0000256" key="10">
    <source>
        <dbReference type="ARBA" id="ARBA00023316"/>
    </source>
</evidence>
<feature type="domain" description="Glycosyl transferase family 51" evidence="11">
    <location>
        <begin position="231"/>
        <end position="364"/>
    </location>
</feature>
<evidence type="ECO:0000256" key="4">
    <source>
        <dbReference type="ARBA" id="ARBA00022679"/>
    </source>
</evidence>
<evidence type="ECO:0000259" key="11">
    <source>
        <dbReference type="Pfam" id="PF00912"/>
    </source>
</evidence>
<dbReference type="AlphaFoldDB" id="A0A934TXF1"/>
<keyword evidence="7" id="KW-0573">Peptidoglycan synthesis</keyword>
<reference evidence="12" key="1">
    <citation type="journal article" date="2012" name="J. Microbiol. Biotechnol.">
        <title>Ramlibacter ginsenosidimutans sp. nov., with ginsenoside-converting activity.</title>
        <authorList>
            <person name="Wang L."/>
            <person name="An D.S."/>
            <person name="Kim S.G."/>
            <person name="Jin F.X."/>
            <person name="Kim S.C."/>
            <person name="Lee S.T."/>
            <person name="Im W.T."/>
        </authorList>
    </citation>
    <scope>NUCLEOTIDE SEQUENCE</scope>
    <source>
        <strain evidence="12">KACC 17527</strain>
    </source>
</reference>
<reference evidence="12" key="2">
    <citation type="submission" date="2021-01" db="EMBL/GenBank/DDBJ databases">
        <authorList>
            <person name="Kang M."/>
        </authorList>
    </citation>
    <scope>NUCLEOTIDE SEQUENCE</scope>
    <source>
        <strain evidence="12">KACC 17527</strain>
    </source>
</reference>
<dbReference type="GO" id="GO:0009252">
    <property type="term" value="P:peptidoglycan biosynthetic process"/>
    <property type="evidence" value="ECO:0007669"/>
    <property type="project" value="UniProtKB-KW"/>
</dbReference>
<organism evidence="12 13">
    <name type="scientific">Ramlibacter ginsenosidimutans</name>
    <dbReference type="NCBI Taxonomy" id="502333"/>
    <lineage>
        <taxon>Bacteria</taxon>
        <taxon>Pseudomonadati</taxon>
        <taxon>Pseudomonadota</taxon>
        <taxon>Betaproteobacteria</taxon>
        <taxon>Burkholderiales</taxon>
        <taxon>Comamonadaceae</taxon>
        <taxon>Ramlibacter</taxon>
    </lineage>
</organism>
<dbReference type="GO" id="GO:0009274">
    <property type="term" value="C:peptidoglycan-based cell wall"/>
    <property type="evidence" value="ECO:0007669"/>
    <property type="project" value="InterPro"/>
</dbReference>
<dbReference type="Pfam" id="PF00912">
    <property type="entry name" value="Transgly"/>
    <property type="match status" value="1"/>
</dbReference>
<keyword evidence="4" id="KW-0808">Transferase</keyword>
<accession>A0A934TXF1</accession>
<dbReference type="GO" id="GO:0071555">
    <property type="term" value="P:cell wall organization"/>
    <property type="evidence" value="ECO:0007669"/>
    <property type="project" value="UniProtKB-KW"/>
</dbReference>
<dbReference type="PANTHER" id="PTHR30400:SF0">
    <property type="entry name" value="BIOSYNTHETIC PEPTIDOGLYCAN TRANSGLYCOSYLASE"/>
    <property type="match status" value="1"/>
</dbReference>
<keyword evidence="1" id="KW-1003">Cell membrane</keyword>
<dbReference type="Proteomes" id="UP000630528">
    <property type="component" value="Unassembled WGS sequence"/>
</dbReference>